<keyword evidence="3" id="KW-1185">Reference proteome</keyword>
<dbReference type="Pfam" id="PF06097">
    <property type="entry name" value="DUF945"/>
    <property type="match status" value="1"/>
</dbReference>
<proteinExistence type="predicted"/>
<gene>
    <name evidence="2" type="ORF">OU419_00170</name>
</gene>
<sequence length="510" mass="54161">MKKTALAIAIPLAVVGAAVAGAWYTGSRVEQEISRGIDDANTLFKTEAPELGITVSLLGVERGVLSSNARYQVIIAGTDGKDPSTLVFSDRLEHGPFPASRLASGKLVPVLAQSHFALEKNELTAPLFEAAGGKAPLSGQLAIHYDQSQDGLLESAALQFAKDGESLRISPAKVDFSVSGDKKNVRANGLLPEVDMAFRQGEQMTHVELRDLGMQGDKKENANGFALGSSSVSLKRLLVKSEGNPDVELRDTVGEEVLSQGAKGLDQTLSYRVGKVMVQGQEIGGVKLDTSMRNLDEATLSSLKETYNKMLLNQGTEAAELTPEQEELLKGQFLRLLDSSPKLALDELSLQTAHGMAKVSFAVDLRKPDQSAQTPEEIARSILASLQANAKVDKAVIGDIVALQASLGEGAGGSVDPVALKQQSDAMTDLFSGMALESKWAVLDGNSLTSSLHYANDKVKFNGQDMTEQEFVAFVMGTVQGMGLGGAAAVDEEQDSDAAQSDDPQEEELE</sequence>
<organism evidence="2 3">
    <name type="scientific">Pseudomonas triclosanedens</name>
    <dbReference type="NCBI Taxonomy" id="2961893"/>
    <lineage>
        <taxon>Bacteria</taxon>
        <taxon>Pseudomonadati</taxon>
        <taxon>Pseudomonadota</taxon>
        <taxon>Gammaproteobacteria</taxon>
        <taxon>Pseudomonadales</taxon>
        <taxon>Pseudomonadaceae</taxon>
        <taxon>Pseudomonas</taxon>
    </lineage>
</organism>
<dbReference type="EMBL" id="CP113432">
    <property type="protein sequence ID" value="WAI49720.1"/>
    <property type="molecule type" value="Genomic_DNA"/>
</dbReference>
<accession>A0ABY7A0D3</accession>
<name>A0ABY7A0D3_9PSED</name>
<evidence type="ECO:0000313" key="2">
    <source>
        <dbReference type="EMBL" id="WAI49720.1"/>
    </source>
</evidence>
<reference evidence="2" key="1">
    <citation type="submission" date="2022-11" db="EMBL/GenBank/DDBJ databases">
        <title>Pseudomonas triclosanedens sp. nov., a triclosan degrader isolated from activated sludge.</title>
        <authorList>
            <person name="Yin Y."/>
            <person name="Lu Z."/>
        </authorList>
    </citation>
    <scope>NUCLEOTIDE SEQUENCE</scope>
    <source>
        <strain evidence="2">ZM23</strain>
    </source>
</reference>
<protein>
    <submittedName>
        <fullName evidence="2">YdgA family protein</fullName>
    </submittedName>
</protein>
<dbReference type="InterPro" id="IPR010352">
    <property type="entry name" value="DUF945"/>
</dbReference>
<dbReference type="Proteomes" id="UP001163624">
    <property type="component" value="Chromosome"/>
</dbReference>
<feature type="region of interest" description="Disordered" evidence="1">
    <location>
        <begin position="486"/>
        <end position="510"/>
    </location>
</feature>
<evidence type="ECO:0000256" key="1">
    <source>
        <dbReference type="SAM" id="MobiDB-lite"/>
    </source>
</evidence>
<evidence type="ECO:0000313" key="3">
    <source>
        <dbReference type="Proteomes" id="UP001163624"/>
    </source>
</evidence>
<dbReference type="RefSeq" id="WP_254469728.1">
    <property type="nucleotide sequence ID" value="NZ_CP113432.1"/>
</dbReference>